<comment type="caution">
    <text evidence="1">The sequence shown here is derived from an EMBL/GenBank/DDBJ whole genome shotgun (WGS) entry which is preliminary data.</text>
</comment>
<gene>
    <name evidence="1" type="ORF">D6C78_00863</name>
</gene>
<dbReference type="Proteomes" id="UP000308724">
    <property type="component" value="Unassembled WGS sequence"/>
</dbReference>
<evidence type="ECO:0000313" key="2">
    <source>
        <dbReference type="Proteomes" id="UP000308724"/>
    </source>
</evidence>
<name>A0A4T0C5E7_AURPU</name>
<dbReference type="EMBL" id="QZBZ01000009">
    <property type="protein sequence ID" value="TIA42711.1"/>
    <property type="molecule type" value="Genomic_DNA"/>
</dbReference>
<protein>
    <submittedName>
        <fullName evidence="1">Uncharacterized protein</fullName>
    </submittedName>
</protein>
<reference evidence="1 2" key="1">
    <citation type="submission" date="2018-10" db="EMBL/GenBank/DDBJ databases">
        <title>Fifty Aureobasidium pullulans genomes reveal a recombining polyextremotolerant generalist.</title>
        <authorList>
            <person name="Gostincar C."/>
            <person name="Turk M."/>
            <person name="Zajc J."/>
            <person name="Gunde-Cimerman N."/>
        </authorList>
    </citation>
    <scope>NUCLEOTIDE SEQUENCE [LARGE SCALE GENOMIC DNA]</scope>
    <source>
        <strain evidence="1 2">EXF-1645</strain>
    </source>
</reference>
<sequence>MACWGRVSFSLNLSRCFAIWSVPEKAVGRPWTTSSTFSSYLPPSRPCDILSSLPLPDLILPGLPLDRLRPRISLSTSSFDPRLPLLLAYHYDPLGPPRCGVSILATTKLAGFRLLLSLSLPSQGPKIWVCGGDKKPP</sequence>
<dbReference type="AlphaFoldDB" id="A0A4T0C5E7"/>
<accession>A0A4T0C5E7</accession>
<organism evidence="1 2">
    <name type="scientific">Aureobasidium pullulans</name>
    <name type="common">Black yeast</name>
    <name type="synonym">Pullularia pullulans</name>
    <dbReference type="NCBI Taxonomy" id="5580"/>
    <lineage>
        <taxon>Eukaryota</taxon>
        <taxon>Fungi</taxon>
        <taxon>Dikarya</taxon>
        <taxon>Ascomycota</taxon>
        <taxon>Pezizomycotina</taxon>
        <taxon>Dothideomycetes</taxon>
        <taxon>Dothideomycetidae</taxon>
        <taxon>Dothideales</taxon>
        <taxon>Saccotheciaceae</taxon>
        <taxon>Aureobasidium</taxon>
    </lineage>
</organism>
<evidence type="ECO:0000313" key="1">
    <source>
        <dbReference type="EMBL" id="TIA42711.1"/>
    </source>
</evidence>
<proteinExistence type="predicted"/>